<dbReference type="SMART" id="SM00710">
    <property type="entry name" value="PbH1"/>
    <property type="match status" value="4"/>
</dbReference>
<dbReference type="EC" id="3.2.1.15" evidence="3"/>
<keyword evidence="14" id="KW-1185">Reference proteome</keyword>
<dbReference type="InterPro" id="IPR000743">
    <property type="entry name" value="Glyco_hydro_28"/>
</dbReference>
<evidence type="ECO:0000256" key="4">
    <source>
        <dbReference type="ARBA" id="ARBA00022512"/>
    </source>
</evidence>
<evidence type="ECO:0000256" key="12">
    <source>
        <dbReference type="RuleBase" id="RU361169"/>
    </source>
</evidence>
<evidence type="ECO:0000256" key="11">
    <source>
        <dbReference type="PROSITE-ProRule" id="PRU10052"/>
    </source>
</evidence>
<comment type="catalytic activity">
    <reaction evidence="10">
        <text>(1,4-alpha-D-galacturonosyl)n+m + H2O = (1,4-alpha-D-galacturonosyl)n + (1,4-alpha-D-galacturonosyl)m.</text>
        <dbReference type="EC" id="3.2.1.15"/>
    </reaction>
</comment>
<dbReference type="PROSITE" id="PS00502">
    <property type="entry name" value="POLYGALACTURONASE"/>
    <property type="match status" value="1"/>
</dbReference>
<evidence type="ECO:0000313" key="14">
    <source>
        <dbReference type="Proteomes" id="UP000811609"/>
    </source>
</evidence>
<dbReference type="InterPro" id="IPR006626">
    <property type="entry name" value="PbH1"/>
</dbReference>
<dbReference type="GO" id="GO:0009901">
    <property type="term" value="P:anther dehiscence"/>
    <property type="evidence" value="ECO:0007669"/>
    <property type="project" value="UniProtKB-ARBA"/>
</dbReference>
<dbReference type="GO" id="GO:0004650">
    <property type="term" value="F:polygalacturonase activity"/>
    <property type="evidence" value="ECO:0007669"/>
    <property type="project" value="UniProtKB-EC"/>
</dbReference>
<evidence type="ECO:0000313" key="13">
    <source>
        <dbReference type="EMBL" id="KAG6638404.1"/>
    </source>
</evidence>
<comment type="subcellular location">
    <subcellularLocation>
        <location evidence="1">Secreted</location>
        <location evidence="1">Cell wall</location>
    </subcellularLocation>
</comment>
<evidence type="ECO:0000256" key="5">
    <source>
        <dbReference type="ARBA" id="ARBA00022525"/>
    </source>
</evidence>
<evidence type="ECO:0000256" key="2">
    <source>
        <dbReference type="ARBA" id="ARBA00008834"/>
    </source>
</evidence>
<dbReference type="FunFam" id="2.160.20.10:FF:000028">
    <property type="entry name" value="Polygalacturonase QRT2"/>
    <property type="match status" value="1"/>
</dbReference>
<keyword evidence="7 12" id="KW-0378">Hydrolase</keyword>
<keyword evidence="6" id="KW-0732">Signal</keyword>
<feature type="active site" evidence="11">
    <location>
        <position position="360"/>
    </location>
</feature>
<comment type="caution">
    <text evidence="13">The sequence shown here is derived from an EMBL/GenBank/DDBJ whole genome shotgun (WGS) entry which is preliminary data.</text>
</comment>
<keyword evidence="8 12" id="KW-0326">Glycosidase</keyword>
<dbReference type="Proteomes" id="UP000811609">
    <property type="component" value="Chromosome 10"/>
</dbReference>
<dbReference type="AlphaFoldDB" id="A0A8T1P9M4"/>
<dbReference type="GO" id="GO:0005975">
    <property type="term" value="P:carbohydrate metabolic process"/>
    <property type="evidence" value="ECO:0007669"/>
    <property type="project" value="InterPro"/>
</dbReference>
<evidence type="ECO:0000256" key="9">
    <source>
        <dbReference type="ARBA" id="ARBA00023316"/>
    </source>
</evidence>
<gene>
    <name evidence="13" type="ORF">CIPAW_10G032400</name>
</gene>
<evidence type="ECO:0000256" key="3">
    <source>
        <dbReference type="ARBA" id="ARBA00012736"/>
    </source>
</evidence>
<reference evidence="13" key="1">
    <citation type="submission" date="2020-12" db="EMBL/GenBank/DDBJ databases">
        <title>WGS assembly of Carya illinoinensis cv. Pawnee.</title>
        <authorList>
            <person name="Platts A."/>
            <person name="Shu S."/>
            <person name="Wright S."/>
            <person name="Barry K."/>
            <person name="Edger P."/>
            <person name="Pires J.C."/>
            <person name="Schmutz J."/>
        </authorList>
    </citation>
    <scope>NUCLEOTIDE SEQUENCE</scope>
    <source>
        <tissue evidence="13">Leaf</tissue>
    </source>
</reference>
<proteinExistence type="inferred from homology"/>
<keyword evidence="5" id="KW-0964">Secreted</keyword>
<evidence type="ECO:0000256" key="10">
    <source>
        <dbReference type="ARBA" id="ARBA00034074"/>
    </source>
</evidence>
<dbReference type="GO" id="GO:0010047">
    <property type="term" value="P:fruit dehiscence"/>
    <property type="evidence" value="ECO:0007669"/>
    <property type="project" value="UniProtKB-ARBA"/>
</dbReference>
<dbReference type="EMBL" id="CM031818">
    <property type="protein sequence ID" value="KAG6638404.1"/>
    <property type="molecule type" value="Genomic_DNA"/>
</dbReference>
<protein>
    <recommendedName>
        <fullName evidence="3">endo-polygalacturonase</fullName>
        <ecNumber evidence="3">3.2.1.15</ecNumber>
    </recommendedName>
</protein>
<keyword evidence="9" id="KW-0961">Cell wall biogenesis/degradation</keyword>
<evidence type="ECO:0000256" key="1">
    <source>
        <dbReference type="ARBA" id="ARBA00004191"/>
    </source>
</evidence>
<evidence type="ECO:0000256" key="7">
    <source>
        <dbReference type="ARBA" id="ARBA00022801"/>
    </source>
</evidence>
<sequence>MILIEIIPCAQFGVSFLFHTQVKGELIMGQQRHDHLLPFLFIMMMMMISFNNIISCYSSASQVLLEDDRRLLGPYHGPDHHDHESHHGYDSQAYPSYNVMSTILNDEFKEDLIEEITNDVLSLKRIDHRVDSISSSVKTVINVNDFGAQDEDGNHDDTEAFKKAWKVACSSSEGFVALVVPYKKYGLKPIRFSGPCKSVLTMQIYGTIEASEDQSDYSDDRRHWLVIERVENLIVEGGGTIDGNGKIWWQNSCKINKTLPCKHAPTAITFNQCTNLIVSNLKIQNAQQIHVSFSKCMNVLASYLIVTSPEKSPNTDGIHVTRTQNILISSCVIRTGDDCISIVNGSQNVLATDIACGPGHGISIGSLGSGNSEAHVSGILVDRAQLSGTTNGVRIKTWQGGSGSASNIKFQNVEMDNVTNPIIIDQNYCDQDKACEEQDSAVQVENVIYENIQGTSASDVAIKFDCSESFPCRGVLLQNINLEGSGGNEAEALCRNVEWADIGTVSPRCPEESHSCTI</sequence>
<dbReference type="GO" id="GO:0009830">
    <property type="term" value="P:cell wall modification involved in abscission"/>
    <property type="evidence" value="ECO:0007669"/>
    <property type="project" value="UniProtKB-ARBA"/>
</dbReference>
<dbReference type="Pfam" id="PF00295">
    <property type="entry name" value="Glyco_hydro_28"/>
    <property type="match status" value="1"/>
</dbReference>
<keyword evidence="4" id="KW-0134">Cell wall</keyword>
<dbReference type="PANTHER" id="PTHR31375">
    <property type="match status" value="1"/>
</dbReference>
<comment type="similarity">
    <text evidence="2 12">Belongs to the glycosyl hydrolase 28 family.</text>
</comment>
<evidence type="ECO:0000256" key="8">
    <source>
        <dbReference type="ARBA" id="ARBA00023295"/>
    </source>
</evidence>
<organism evidence="13 14">
    <name type="scientific">Carya illinoinensis</name>
    <name type="common">Pecan</name>
    <dbReference type="NCBI Taxonomy" id="32201"/>
    <lineage>
        <taxon>Eukaryota</taxon>
        <taxon>Viridiplantae</taxon>
        <taxon>Streptophyta</taxon>
        <taxon>Embryophyta</taxon>
        <taxon>Tracheophyta</taxon>
        <taxon>Spermatophyta</taxon>
        <taxon>Magnoliopsida</taxon>
        <taxon>eudicotyledons</taxon>
        <taxon>Gunneridae</taxon>
        <taxon>Pentapetalae</taxon>
        <taxon>rosids</taxon>
        <taxon>fabids</taxon>
        <taxon>Fagales</taxon>
        <taxon>Juglandaceae</taxon>
        <taxon>Carya</taxon>
    </lineage>
</organism>
<accession>A0A8T1P9M4</accession>
<evidence type="ECO:0000256" key="6">
    <source>
        <dbReference type="ARBA" id="ARBA00022729"/>
    </source>
</evidence>
<name>A0A8T1P9M4_CARIL</name>